<gene>
    <name evidence="1" type="ORF">PCOR1329_LOCUS7029</name>
</gene>
<evidence type="ECO:0000313" key="2">
    <source>
        <dbReference type="Proteomes" id="UP001189429"/>
    </source>
</evidence>
<keyword evidence="2" id="KW-1185">Reference proteome</keyword>
<accession>A0ABN9PY17</accession>
<dbReference type="Proteomes" id="UP001189429">
    <property type="component" value="Unassembled WGS sequence"/>
</dbReference>
<protein>
    <recommendedName>
        <fullName evidence="3">RNA-directed RNA polymerase</fullName>
    </recommendedName>
</protein>
<reference evidence="1" key="1">
    <citation type="submission" date="2023-10" db="EMBL/GenBank/DDBJ databases">
        <authorList>
            <person name="Chen Y."/>
            <person name="Shah S."/>
            <person name="Dougan E. K."/>
            <person name="Thang M."/>
            <person name="Chan C."/>
        </authorList>
    </citation>
    <scope>NUCLEOTIDE SEQUENCE [LARGE SCALE GENOMIC DNA]</scope>
</reference>
<comment type="caution">
    <text evidence="1">The sequence shown here is derived from an EMBL/GenBank/DDBJ whole genome shotgun (WGS) entry which is preliminary data.</text>
</comment>
<evidence type="ECO:0000313" key="1">
    <source>
        <dbReference type="EMBL" id="CAK0798204.1"/>
    </source>
</evidence>
<proteinExistence type="predicted"/>
<sequence>MDLLHESPGAEKSVRVFWSSHLTPGHEAARQKWLSPVLESDAASEIKFSLPPFNNAGRLEFPTKVQRINAPAFGPNISNAVLNMYKSPEMKSLADRLNVHVPPNTLNKFIQGKMSKVHDMIRHCRETSEIADSSAAATQRLSQFVEEFEALDGASISSMSDWDAFVDRHVAPGWKARMHFDHLLGNFGFEKEVADTVRRATFTREDGETVTFEAHACRWLGKALGAYGPEGCLVDVVNLVFAMTSEDPEGLSDVDIADRIDAFYRRVDAKDTATLDPNALLHGRGAR</sequence>
<evidence type="ECO:0008006" key="3">
    <source>
        <dbReference type="Google" id="ProtNLM"/>
    </source>
</evidence>
<dbReference type="EMBL" id="CAUYUJ010001895">
    <property type="protein sequence ID" value="CAK0798204.1"/>
    <property type="molecule type" value="Genomic_DNA"/>
</dbReference>
<name>A0ABN9PY17_9DINO</name>
<organism evidence="1 2">
    <name type="scientific">Prorocentrum cordatum</name>
    <dbReference type="NCBI Taxonomy" id="2364126"/>
    <lineage>
        <taxon>Eukaryota</taxon>
        <taxon>Sar</taxon>
        <taxon>Alveolata</taxon>
        <taxon>Dinophyceae</taxon>
        <taxon>Prorocentrales</taxon>
        <taxon>Prorocentraceae</taxon>
        <taxon>Prorocentrum</taxon>
    </lineage>
</organism>